<reference evidence="2 3" key="1">
    <citation type="submission" date="2021-06" db="EMBL/GenBank/DDBJ databases">
        <title>Caerostris extrusa draft genome.</title>
        <authorList>
            <person name="Kono N."/>
            <person name="Arakawa K."/>
        </authorList>
    </citation>
    <scope>NUCLEOTIDE SEQUENCE [LARGE SCALE GENOMIC DNA]</scope>
</reference>
<protein>
    <submittedName>
        <fullName evidence="2">Uncharacterized protein</fullName>
    </submittedName>
</protein>
<comment type="caution">
    <text evidence="2">The sequence shown here is derived from an EMBL/GenBank/DDBJ whole genome shotgun (WGS) entry which is preliminary data.</text>
</comment>
<feature type="region of interest" description="Disordered" evidence="1">
    <location>
        <begin position="19"/>
        <end position="76"/>
    </location>
</feature>
<proteinExistence type="predicted"/>
<name>A0AAV4MAG8_CAEEX</name>
<feature type="compositionally biased region" description="Basic and acidic residues" evidence="1">
    <location>
        <begin position="38"/>
        <end position="47"/>
    </location>
</feature>
<evidence type="ECO:0000256" key="1">
    <source>
        <dbReference type="SAM" id="MobiDB-lite"/>
    </source>
</evidence>
<organism evidence="2 3">
    <name type="scientific">Caerostris extrusa</name>
    <name type="common">Bark spider</name>
    <name type="synonym">Caerostris bankana</name>
    <dbReference type="NCBI Taxonomy" id="172846"/>
    <lineage>
        <taxon>Eukaryota</taxon>
        <taxon>Metazoa</taxon>
        <taxon>Ecdysozoa</taxon>
        <taxon>Arthropoda</taxon>
        <taxon>Chelicerata</taxon>
        <taxon>Arachnida</taxon>
        <taxon>Araneae</taxon>
        <taxon>Araneomorphae</taxon>
        <taxon>Entelegynae</taxon>
        <taxon>Araneoidea</taxon>
        <taxon>Araneidae</taxon>
        <taxon>Caerostris</taxon>
    </lineage>
</organism>
<sequence>MKRIVACPLMIDNPLLYVPLPHRFNPNGQSMAGAGPHRSSEKGDEPTSSHPNSQRSRADLSSPDPLESARHPLPPR</sequence>
<accession>A0AAV4MAG8</accession>
<dbReference type="Proteomes" id="UP001054945">
    <property type="component" value="Unassembled WGS sequence"/>
</dbReference>
<dbReference type="EMBL" id="BPLR01002006">
    <property type="protein sequence ID" value="GIX68870.1"/>
    <property type="molecule type" value="Genomic_DNA"/>
</dbReference>
<gene>
    <name evidence="2" type="ORF">CEXT_273151</name>
</gene>
<evidence type="ECO:0000313" key="2">
    <source>
        <dbReference type="EMBL" id="GIX68870.1"/>
    </source>
</evidence>
<keyword evidence="3" id="KW-1185">Reference proteome</keyword>
<dbReference type="AlphaFoldDB" id="A0AAV4MAG8"/>
<evidence type="ECO:0000313" key="3">
    <source>
        <dbReference type="Proteomes" id="UP001054945"/>
    </source>
</evidence>